<dbReference type="InterPro" id="IPR025932">
    <property type="entry name" value="Trypano_VSG_B_N_dom"/>
</dbReference>
<keyword evidence="3" id="KW-1003">Cell membrane</keyword>
<feature type="domain" description="Trypanosome variant surface glycoprotein C-terminal" evidence="12">
    <location>
        <begin position="391"/>
        <end position="494"/>
    </location>
</feature>
<dbReference type="VEuPathDB" id="TriTrypDB:Tb927.11.20430"/>
<evidence type="ECO:0000256" key="6">
    <source>
        <dbReference type="ARBA" id="ARBA00023136"/>
    </source>
</evidence>
<sequence length="495" mass="52361">MLIALLTLFLLAEKSETAANGNAAEYKALCDLIRLAEAADKVSEAAQTDKGAAAYEELLNLNNSAADEGWRKDKNGQLAGKEGDSKDTERQQWRQQIAKLGEKVAGTENFKYTSLTKQRRRPGVAKAISRLLTHADALKAAMQQAEKQIETEIATAKTELTNALYGDGKTAFDGKGLSATATATCTASDDAAAGLSLTTDLLCLCIGVENAGLKNCKQTANSATAASWTTHATVKIEGEKAIGACATAPPDLTPSPANLQAAIGTFTALIGRQAGKATTGDGTAIFGRPHTAGECNGSSDQGMCVNYKHYLKGGALIIPWLNKIDKAIMALNAAKQQKAKAEATSRELESLAVNAWTLFDDVLYEKADDTAVATGKTAAPTEAAEAKEKECNTKGKDNEESCKKLAKDGCVFNPKKDDGKKCTWREEGKQGAQQAAEKTAGTDSKNESKCGDKKTEGDCKDGCKWDGKECKDYSILVNNQFALSVVSAAFAALLF</sequence>
<evidence type="ECO:0000256" key="9">
    <source>
        <dbReference type="SAM" id="Coils"/>
    </source>
</evidence>
<reference evidence="14" key="1">
    <citation type="submission" date="2016-08" db="EMBL/GenBank/DDBJ databases">
        <title>VSG repertoire of Trypanosoma brucei EATRO 1125.</title>
        <authorList>
            <person name="Cross G.A."/>
        </authorList>
    </citation>
    <scope>NUCLEOTIDE SEQUENCE</scope>
    <source>
        <strain evidence="14">EATRO 1125</strain>
    </source>
</reference>
<dbReference type="Gene3D" id="3.30.1680.40">
    <property type="match status" value="1"/>
</dbReference>
<keyword evidence="8" id="KW-0449">Lipoprotein</keyword>
<organism evidence="14">
    <name type="scientific">Trypanosoma brucei</name>
    <dbReference type="NCBI Taxonomy" id="5691"/>
    <lineage>
        <taxon>Eukaryota</taxon>
        <taxon>Discoba</taxon>
        <taxon>Euglenozoa</taxon>
        <taxon>Kinetoplastea</taxon>
        <taxon>Metakinetoplastina</taxon>
        <taxon>Trypanosomatida</taxon>
        <taxon>Trypanosomatidae</taxon>
        <taxon>Trypanosoma</taxon>
    </lineage>
</organism>
<evidence type="ECO:0000256" key="7">
    <source>
        <dbReference type="ARBA" id="ARBA00023180"/>
    </source>
</evidence>
<feature type="domain" description="Trypanosome variant surface glycoprotein B-type N-terminal" evidence="13">
    <location>
        <begin position="5"/>
        <end position="349"/>
    </location>
</feature>
<evidence type="ECO:0000256" key="4">
    <source>
        <dbReference type="ARBA" id="ARBA00022622"/>
    </source>
</evidence>
<keyword evidence="4" id="KW-0336">GPI-anchor</keyword>
<evidence type="ECO:0000256" key="5">
    <source>
        <dbReference type="ARBA" id="ARBA00022729"/>
    </source>
</evidence>
<feature type="compositionally biased region" description="Basic and acidic residues" evidence="10">
    <location>
        <begin position="444"/>
        <end position="461"/>
    </location>
</feature>
<name>A0A1J0R5K6_9TRYP</name>
<dbReference type="SUPFAM" id="SSF118251">
    <property type="entry name" value="Variant surface glycoprotein MITAT 1.2, VSG 221, C-terminal domain"/>
    <property type="match status" value="1"/>
</dbReference>
<evidence type="ECO:0000256" key="3">
    <source>
        <dbReference type="ARBA" id="ARBA00022475"/>
    </source>
</evidence>
<evidence type="ECO:0000259" key="12">
    <source>
        <dbReference type="Pfam" id="PF10659"/>
    </source>
</evidence>
<feature type="region of interest" description="Disordered" evidence="10">
    <location>
        <begin position="425"/>
        <end position="461"/>
    </location>
</feature>
<keyword evidence="5 11" id="KW-0732">Signal</keyword>
<evidence type="ECO:0000256" key="11">
    <source>
        <dbReference type="SAM" id="SignalP"/>
    </source>
</evidence>
<evidence type="ECO:0000256" key="8">
    <source>
        <dbReference type="ARBA" id="ARBA00023288"/>
    </source>
</evidence>
<dbReference type="Pfam" id="PF13206">
    <property type="entry name" value="VSG_B"/>
    <property type="match status" value="1"/>
</dbReference>
<comment type="subcellular location">
    <subcellularLocation>
        <location evidence="2">Cell membrane</location>
        <topology evidence="2">Lipid-anchor</topology>
        <topology evidence="2">GPI-anchor</topology>
    </subcellularLocation>
</comment>
<feature type="coiled-coil region" evidence="9">
    <location>
        <begin position="128"/>
        <end position="159"/>
    </location>
</feature>
<keyword evidence="9" id="KW-0175">Coiled coil</keyword>
<feature type="region of interest" description="Disordered" evidence="10">
    <location>
        <begin position="66"/>
        <end position="90"/>
    </location>
</feature>
<accession>A0A1J0R5K6</accession>
<evidence type="ECO:0000256" key="1">
    <source>
        <dbReference type="ARBA" id="ARBA00002523"/>
    </source>
</evidence>
<proteinExistence type="predicted"/>
<evidence type="ECO:0000259" key="13">
    <source>
        <dbReference type="Pfam" id="PF13206"/>
    </source>
</evidence>
<evidence type="ECO:0000256" key="10">
    <source>
        <dbReference type="SAM" id="MobiDB-lite"/>
    </source>
</evidence>
<dbReference type="Pfam" id="PF10659">
    <property type="entry name" value="Trypan_glycop_C"/>
    <property type="match status" value="1"/>
</dbReference>
<dbReference type="AlphaFoldDB" id="A0A1J0R5K6"/>
<comment type="function">
    <text evidence="1">VSG forms a coat on the surface of the parasite. The trypanosome evades the immune response of the host by expressing a series of antigenically distinct VSGs from an estimated 1000 VSG genes.</text>
</comment>
<dbReference type="InterPro" id="IPR019609">
    <property type="entry name" value="Variant_surf_glycoprt_trypan_C"/>
</dbReference>
<keyword evidence="7" id="KW-0325">Glycoprotein</keyword>
<dbReference type="EMBL" id="KX699150">
    <property type="protein sequence ID" value="APD73106.1"/>
    <property type="molecule type" value="Genomic_DNA"/>
</dbReference>
<keyword evidence="6" id="KW-0472">Membrane</keyword>
<dbReference type="VEuPathDB" id="TriTrypDB:Tb427_000106000"/>
<evidence type="ECO:0000313" key="14">
    <source>
        <dbReference type="EMBL" id="APD73106.1"/>
    </source>
</evidence>
<evidence type="ECO:0000256" key="2">
    <source>
        <dbReference type="ARBA" id="ARBA00004609"/>
    </source>
</evidence>
<feature type="signal peptide" evidence="11">
    <location>
        <begin position="1"/>
        <end position="17"/>
    </location>
</feature>
<dbReference type="GO" id="GO:0005886">
    <property type="term" value="C:plasma membrane"/>
    <property type="evidence" value="ECO:0007669"/>
    <property type="project" value="UniProtKB-SubCell"/>
</dbReference>
<feature type="compositionally biased region" description="Basic and acidic residues" evidence="10">
    <location>
        <begin position="68"/>
        <end position="90"/>
    </location>
</feature>
<dbReference type="InterPro" id="IPR027446">
    <property type="entry name" value="VSG_C_dom_sf"/>
</dbReference>
<feature type="coiled-coil region" evidence="9">
    <location>
        <begin position="324"/>
        <end position="354"/>
    </location>
</feature>
<feature type="chain" id="PRO_5009615379" evidence="11">
    <location>
        <begin position="18"/>
        <end position="495"/>
    </location>
</feature>
<dbReference type="GO" id="GO:0098552">
    <property type="term" value="C:side of membrane"/>
    <property type="evidence" value="ECO:0007669"/>
    <property type="project" value="UniProtKB-KW"/>
</dbReference>
<protein>
    <submittedName>
        <fullName evidence="14">Variant surface glycoprotein 1125.277</fullName>
    </submittedName>
</protein>